<evidence type="ECO:0000256" key="4">
    <source>
        <dbReference type="ARBA" id="ARBA00023136"/>
    </source>
</evidence>
<feature type="transmembrane region" description="Helical" evidence="5">
    <location>
        <begin position="162"/>
        <end position="187"/>
    </location>
</feature>
<dbReference type="EMBL" id="VOHL01000005">
    <property type="protein sequence ID" value="TWS97147.1"/>
    <property type="molecule type" value="Genomic_DNA"/>
</dbReference>
<evidence type="ECO:0000259" key="6">
    <source>
        <dbReference type="PROSITE" id="PS50929"/>
    </source>
</evidence>
<keyword evidence="2 5" id="KW-0812">Transmembrane</keyword>
<evidence type="ECO:0000256" key="1">
    <source>
        <dbReference type="ARBA" id="ARBA00004651"/>
    </source>
</evidence>
<dbReference type="CDD" id="cd18551">
    <property type="entry name" value="ABC_6TM_LmrA_like"/>
    <property type="match status" value="1"/>
</dbReference>
<evidence type="ECO:0000256" key="5">
    <source>
        <dbReference type="SAM" id="Phobius"/>
    </source>
</evidence>
<feature type="domain" description="ABC transmembrane type-1" evidence="6">
    <location>
        <begin position="57"/>
        <end position="306"/>
    </location>
</feature>
<dbReference type="InterPro" id="IPR036640">
    <property type="entry name" value="ABC1_TM_sf"/>
</dbReference>
<dbReference type="PANTHER" id="PTHR43394">
    <property type="entry name" value="ATP-DEPENDENT PERMEASE MDL1, MITOCHONDRIAL"/>
    <property type="match status" value="1"/>
</dbReference>
<keyword evidence="3 5" id="KW-1133">Transmembrane helix</keyword>
<reference evidence="7 8" key="1">
    <citation type="submission" date="2019-08" db="EMBL/GenBank/DDBJ databases">
        <authorList>
            <person name="Lei W."/>
        </authorList>
    </citation>
    <scope>NUCLEOTIDE SEQUENCE [LARGE SCALE GENOMIC DNA]</scope>
    <source>
        <strain evidence="7 8">CCUG 66496</strain>
    </source>
</reference>
<dbReference type="OrthoDB" id="9770415at2"/>
<keyword evidence="4 5" id="KW-0472">Membrane</keyword>
<dbReference type="Pfam" id="PF00664">
    <property type="entry name" value="ABC_membrane"/>
    <property type="match status" value="1"/>
</dbReference>
<evidence type="ECO:0000256" key="3">
    <source>
        <dbReference type="ARBA" id="ARBA00022989"/>
    </source>
</evidence>
<gene>
    <name evidence="7" type="ORF">FRX57_06000</name>
</gene>
<dbReference type="AlphaFoldDB" id="A0A5C5SBW8"/>
<dbReference type="PROSITE" id="PS50929">
    <property type="entry name" value="ABC_TM1F"/>
    <property type="match status" value="1"/>
</dbReference>
<dbReference type="GO" id="GO:0005524">
    <property type="term" value="F:ATP binding"/>
    <property type="evidence" value="ECO:0007669"/>
    <property type="project" value="UniProtKB-KW"/>
</dbReference>
<feature type="transmembrane region" description="Helical" evidence="5">
    <location>
        <begin position="193"/>
        <end position="213"/>
    </location>
</feature>
<comment type="caution">
    <text evidence="7">The sequence shown here is derived from an EMBL/GenBank/DDBJ whole genome shotgun (WGS) entry which is preliminary data.</text>
</comment>
<dbReference type="Gene3D" id="1.20.1560.10">
    <property type="entry name" value="ABC transporter type 1, transmembrane domain"/>
    <property type="match status" value="1"/>
</dbReference>
<dbReference type="InterPro" id="IPR011527">
    <property type="entry name" value="ABC1_TM_dom"/>
</dbReference>
<organism evidence="7 8">
    <name type="scientific">Streptococcus cuniculipharyngis</name>
    <dbReference type="NCBI Taxonomy" id="1562651"/>
    <lineage>
        <taxon>Bacteria</taxon>
        <taxon>Bacillati</taxon>
        <taxon>Bacillota</taxon>
        <taxon>Bacilli</taxon>
        <taxon>Lactobacillales</taxon>
        <taxon>Streptococcaceae</taxon>
        <taxon>Streptococcus</taxon>
    </lineage>
</organism>
<protein>
    <submittedName>
        <fullName evidence="7">ABC transporter ATP-binding protein</fullName>
    </submittedName>
</protein>
<evidence type="ECO:0000313" key="7">
    <source>
        <dbReference type="EMBL" id="TWS97147.1"/>
    </source>
</evidence>
<feature type="transmembrane region" description="Helical" evidence="5">
    <location>
        <begin position="281"/>
        <end position="300"/>
    </location>
</feature>
<comment type="subcellular location">
    <subcellularLocation>
        <location evidence="1">Cell membrane</location>
        <topology evidence="1">Multi-pass membrane protein</topology>
    </subcellularLocation>
</comment>
<evidence type="ECO:0000256" key="2">
    <source>
        <dbReference type="ARBA" id="ARBA00022692"/>
    </source>
</evidence>
<dbReference type="SUPFAM" id="SSF90123">
    <property type="entry name" value="ABC transporter transmembrane region"/>
    <property type="match status" value="1"/>
</dbReference>
<sequence length="306" mass="34382">MAISCYLLLWELLGLVFVISYSCLELGLKNLDIWSFNMKHGKLLRILFDFLNKKQVIIGLTVSFLGTTLGLLLPQFIGQLLDEEFLKKLITEKEILISLVAFFIGVYGLQALASYLLGICGSQAMNRLQKYIYNHLLNSSVSELDGYSSGDLASRLTNDMSVVLNFITVVFPNMILNIVVIGGSIYFMLKISLSLTLISFLLVPILVFVIIPVNNRLEDYYTNYQEGLGKISSRISHKFNHIRLMKAFNGEKNEQRKMSDSFDTLTDNFKKIIGLSSIQNTLVNGLMMSFIILLLVIAGMEVSKGS</sequence>
<feature type="transmembrane region" description="Helical" evidence="5">
    <location>
        <begin position="97"/>
        <end position="120"/>
    </location>
</feature>
<dbReference type="InterPro" id="IPR039421">
    <property type="entry name" value="Type_1_exporter"/>
</dbReference>
<keyword evidence="8" id="KW-1185">Reference proteome</keyword>
<dbReference type="PANTHER" id="PTHR43394:SF1">
    <property type="entry name" value="ATP-BINDING CASSETTE SUB-FAMILY B MEMBER 10, MITOCHONDRIAL"/>
    <property type="match status" value="1"/>
</dbReference>
<keyword evidence="7" id="KW-0547">Nucleotide-binding</keyword>
<dbReference type="GO" id="GO:0005886">
    <property type="term" value="C:plasma membrane"/>
    <property type="evidence" value="ECO:0007669"/>
    <property type="project" value="UniProtKB-SubCell"/>
</dbReference>
<evidence type="ECO:0000313" key="8">
    <source>
        <dbReference type="Proteomes" id="UP000317430"/>
    </source>
</evidence>
<dbReference type="Proteomes" id="UP000317430">
    <property type="component" value="Unassembled WGS sequence"/>
</dbReference>
<proteinExistence type="predicted"/>
<feature type="transmembrane region" description="Helical" evidence="5">
    <location>
        <begin position="56"/>
        <end position="77"/>
    </location>
</feature>
<keyword evidence="7" id="KW-0067">ATP-binding</keyword>
<name>A0A5C5SBW8_9STRE</name>
<feature type="transmembrane region" description="Helical" evidence="5">
    <location>
        <begin position="6"/>
        <end position="28"/>
    </location>
</feature>
<dbReference type="GO" id="GO:0015421">
    <property type="term" value="F:ABC-type oligopeptide transporter activity"/>
    <property type="evidence" value="ECO:0007669"/>
    <property type="project" value="TreeGrafter"/>
</dbReference>
<accession>A0A5C5SBW8</accession>